<dbReference type="InterPro" id="IPR036388">
    <property type="entry name" value="WH-like_DNA-bd_sf"/>
</dbReference>
<dbReference type="InterPro" id="IPR036390">
    <property type="entry name" value="WH_DNA-bd_sf"/>
</dbReference>
<dbReference type="AlphaFoldDB" id="A0A7W5YD13"/>
<comment type="caution">
    <text evidence="3">The sequence shown here is derived from an EMBL/GenBank/DDBJ whole genome shotgun (WGS) entry which is preliminary data.</text>
</comment>
<dbReference type="EMBL" id="JACIBV010000002">
    <property type="protein sequence ID" value="MBB3732996.1"/>
    <property type="molecule type" value="Genomic_DNA"/>
</dbReference>
<proteinExistence type="predicted"/>
<gene>
    <name evidence="3" type="ORF">FHR33_008943</name>
</gene>
<sequence length="143" mass="15608">MSSSDDRSAWTFLTHHARVLMEIARNPHARLRDIAAGIGITERAVQGIVSDLHQTGYVTREKVGRRNHYRVNPDQHFRHPAEANLPIRLLIDMFAQHDLSSGTEPAAAPAHESSAGGRTADPDGQSVLEADTPPSTSSTELIV</sequence>
<dbReference type="Pfam" id="PF12802">
    <property type="entry name" value="MarR_2"/>
    <property type="match status" value="1"/>
</dbReference>
<dbReference type="CDD" id="cd00090">
    <property type="entry name" value="HTH_ARSR"/>
    <property type="match status" value="1"/>
</dbReference>
<feature type="compositionally biased region" description="Low complexity" evidence="1">
    <location>
        <begin position="104"/>
        <end position="117"/>
    </location>
</feature>
<dbReference type="Gene3D" id="1.10.10.10">
    <property type="entry name" value="Winged helix-like DNA-binding domain superfamily/Winged helix DNA-binding domain"/>
    <property type="match status" value="1"/>
</dbReference>
<dbReference type="Proteomes" id="UP000579945">
    <property type="component" value="Unassembled WGS sequence"/>
</dbReference>
<evidence type="ECO:0000313" key="3">
    <source>
        <dbReference type="EMBL" id="MBB3732996.1"/>
    </source>
</evidence>
<feature type="compositionally biased region" description="Polar residues" evidence="1">
    <location>
        <begin position="133"/>
        <end position="143"/>
    </location>
</feature>
<name>A0A7W5YD13_9ACTN</name>
<organism evidence="3 4">
    <name type="scientific">Nonomuraea dietziae</name>
    <dbReference type="NCBI Taxonomy" id="65515"/>
    <lineage>
        <taxon>Bacteria</taxon>
        <taxon>Bacillati</taxon>
        <taxon>Actinomycetota</taxon>
        <taxon>Actinomycetes</taxon>
        <taxon>Streptosporangiales</taxon>
        <taxon>Streptosporangiaceae</taxon>
        <taxon>Nonomuraea</taxon>
    </lineage>
</organism>
<evidence type="ECO:0000259" key="2">
    <source>
        <dbReference type="Pfam" id="PF12802"/>
    </source>
</evidence>
<dbReference type="InterPro" id="IPR011991">
    <property type="entry name" value="ArsR-like_HTH"/>
</dbReference>
<dbReference type="RefSeq" id="WP_312896044.1">
    <property type="nucleotide sequence ID" value="NZ_BAAAXX010000043.1"/>
</dbReference>
<dbReference type="GO" id="GO:0003700">
    <property type="term" value="F:DNA-binding transcription factor activity"/>
    <property type="evidence" value="ECO:0007669"/>
    <property type="project" value="InterPro"/>
</dbReference>
<evidence type="ECO:0000313" key="4">
    <source>
        <dbReference type="Proteomes" id="UP000579945"/>
    </source>
</evidence>
<dbReference type="GeneID" id="95394981"/>
<dbReference type="InterPro" id="IPR000835">
    <property type="entry name" value="HTH_MarR-typ"/>
</dbReference>
<keyword evidence="4" id="KW-1185">Reference proteome</keyword>
<accession>A0A7W5YD13</accession>
<reference evidence="3 4" key="1">
    <citation type="submission" date="2020-08" db="EMBL/GenBank/DDBJ databases">
        <title>Sequencing the genomes of 1000 actinobacteria strains.</title>
        <authorList>
            <person name="Klenk H.-P."/>
        </authorList>
    </citation>
    <scope>NUCLEOTIDE SEQUENCE [LARGE SCALE GENOMIC DNA]</scope>
    <source>
        <strain evidence="3 4">DSM 44320</strain>
    </source>
</reference>
<protein>
    <recommendedName>
        <fullName evidence="2">HTH marR-type domain-containing protein</fullName>
    </recommendedName>
</protein>
<evidence type="ECO:0000256" key="1">
    <source>
        <dbReference type="SAM" id="MobiDB-lite"/>
    </source>
</evidence>
<feature type="domain" description="HTH marR-type" evidence="2">
    <location>
        <begin position="16"/>
        <end position="63"/>
    </location>
</feature>
<dbReference type="SUPFAM" id="SSF46785">
    <property type="entry name" value="Winged helix' DNA-binding domain"/>
    <property type="match status" value="1"/>
</dbReference>
<feature type="region of interest" description="Disordered" evidence="1">
    <location>
        <begin position="100"/>
        <end position="143"/>
    </location>
</feature>